<evidence type="ECO:0000256" key="1">
    <source>
        <dbReference type="SAM" id="Phobius"/>
    </source>
</evidence>
<accession>A0AA43BEA6</accession>
<protein>
    <submittedName>
        <fullName evidence="2">Uncharacterized protein</fullName>
    </submittedName>
</protein>
<evidence type="ECO:0000313" key="3">
    <source>
        <dbReference type="Proteomes" id="UP001162318"/>
    </source>
</evidence>
<keyword evidence="1" id="KW-0472">Membrane</keyword>
<sequence>MAIPGTADLQYPFRLAAMVGTTIMGVMDMRASMGMTARTDIAAVMAMAVAMGMAAVATTAATIDRRLSQRPSSIMQRDVAP</sequence>
<proteinExistence type="predicted"/>
<feature type="transmembrane region" description="Helical" evidence="1">
    <location>
        <begin position="41"/>
        <end position="63"/>
    </location>
</feature>
<dbReference type="Proteomes" id="UP001162318">
    <property type="component" value="Unassembled WGS sequence"/>
</dbReference>
<gene>
    <name evidence="2" type="ORF">N5J77_28970</name>
</gene>
<keyword evidence="1" id="KW-0812">Transmembrane</keyword>
<evidence type="ECO:0000313" key="2">
    <source>
        <dbReference type="EMBL" id="MDH2135165.1"/>
    </source>
</evidence>
<dbReference type="AlphaFoldDB" id="A0AA43BEA6"/>
<keyword evidence="1" id="KW-1133">Transmembrane helix</keyword>
<dbReference type="RefSeq" id="WP_279729893.1">
    <property type="nucleotide sequence ID" value="NZ_JAOCKX010000091.1"/>
</dbReference>
<name>A0AA43BEA6_SPHYA</name>
<comment type="caution">
    <text evidence="2">The sequence shown here is derived from an EMBL/GenBank/DDBJ whole genome shotgun (WGS) entry which is preliminary data.</text>
</comment>
<organism evidence="2 3">
    <name type="scientific">Sphingobium yanoikuyae</name>
    <name type="common">Sphingomonas yanoikuyae</name>
    <dbReference type="NCBI Taxonomy" id="13690"/>
    <lineage>
        <taxon>Bacteria</taxon>
        <taxon>Pseudomonadati</taxon>
        <taxon>Pseudomonadota</taxon>
        <taxon>Alphaproteobacteria</taxon>
        <taxon>Sphingomonadales</taxon>
        <taxon>Sphingomonadaceae</taxon>
        <taxon>Sphingobium</taxon>
    </lineage>
</organism>
<reference evidence="2" key="1">
    <citation type="submission" date="2022-09" db="EMBL/GenBank/DDBJ databases">
        <title>Intensive care unit water sources are persistently colonized with multi-drug resistant bacteria and are the site of extensive horizontal gene transfer of antibiotic resistance genes.</title>
        <authorList>
            <person name="Diorio-Toth L."/>
        </authorList>
    </citation>
    <scope>NUCLEOTIDE SEQUENCE</scope>
    <source>
        <strain evidence="2">GD03659</strain>
    </source>
</reference>
<dbReference type="EMBL" id="JAOCKX010000091">
    <property type="protein sequence ID" value="MDH2135165.1"/>
    <property type="molecule type" value="Genomic_DNA"/>
</dbReference>
<feature type="transmembrane region" description="Helical" evidence="1">
    <location>
        <begin position="12"/>
        <end position="29"/>
    </location>
</feature>